<reference evidence="1 2" key="1">
    <citation type="journal article" date="2010" name="Nature">
        <title>Nitrite-driven anaerobic methane oxidation by oxygenic bacteria.</title>
        <authorList>
            <person name="Ettwig K.F."/>
            <person name="Butler M.K."/>
            <person name="Le Paslier D."/>
            <person name="Pelletier E."/>
            <person name="Mangenot S."/>
            <person name="Kuypers M.M.M."/>
            <person name="Schreiber F."/>
            <person name="Dutilh B.E."/>
            <person name="Zedelius J."/>
            <person name="de Beer D."/>
            <person name="Gloerich J."/>
            <person name="Wessels H.J.C.T."/>
            <person name="van Allen T."/>
            <person name="Luesken F."/>
            <person name="Wu M."/>
            <person name="van de Pas-Schoonen K.T."/>
            <person name="Op den Camp H.J.M."/>
            <person name="Janssen-Megens E.M."/>
            <person name="Francoijs K-J."/>
            <person name="Stunnenberg H."/>
            <person name="Weissenbach J."/>
            <person name="Jetten M.S.M."/>
            <person name="Strous M."/>
        </authorList>
    </citation>
    <scope>NUCLEOTIDE SEQUENCE [LARGE SCALE GENOMIC DNA]</scope>
</reference>
<dbReference type="KEGG" id="mox:DAMO_1314"/>
<sequence>MVGKSSAYVIARRSRSNLTVLQGNDAEIAALPLVARNDASQFLFVGLSFLSREAYQIRR</sequence>
<name>D5MF45_METO1</name>
<accession>D5MF45</accession>
<dbReference type="HOGENOM" id="CLU_2951694_0_0_0"/>
<gene>
    <name evidence="1" type="ORF">DAMO_1314</name>
</gene>
<proteinExistence type="predicted"/>
<evidence type="ECO:0000313" key="2">
    <source>
        <dbReference type="Proteomes" id="UP000006898"/>
    </source>
</evidence>
<protein>
    <submittedName>
        <fullName evidence="1">Uncharacterized protein</fullName>
    </submittedName>
</protein>
<dbReference type="EMBL" id="FP565575">
    <property type="protein sequence ID" value="CBE68374.1"/>
    <property type="molecule type" value="Genomic_DNA"/>
</dbReference>
<dbReference type="STRING" id="671143.DAMO_1314"/>
<dbReference type="AlphaFoldDB" id="D5MF45"/>
<dbReference type="Proteomes" id="UP000006898">
    <property type="component" value="Chromosome"/>
</dbReference>
<evidence type="ECO:0000313" key="1">
    <source>
        <dbReference type="EMBL" id="CBE68374.1"/>
    </source>
</evidence>
<organism evidence="1 2">
    <name type="scientific">Methylomirabilis oxygeniifera</name>
    <dbReference type="NCBI Taxonomy" id="671143"/>
    <lineage>
        <taxon>Bacteria</taxon>
        <taxon>Candidatus Methylomirabilota</taxon>
        <taxon>Candidatus Methylomirabilia</taxon>
        <taxon>Candidatus Methylomirabilales</taxon>
        <taxon>Candidatus Methylomirabilaceae</taxon>
        <taxon>Candidatus Methylomirabilis</taxon>
    </lineage>
</organism>